<dbReference type="AlphaFoldDB" id="A0AAV3Z5A4"/>
<evidence type="ECO:0008006" key="4">
    <source>
        <dbReference type="Google" id="ProtNLM"/>
    </source>
</evidence>
<accession>A0AAV3Z5A4</accession>
<gene>
    <name evidence="2" type="ORF">PoB_001624700</name>
</gene>
<name>A0AAV3Z5A4_9GAST</name>
<feature type="signal peptide" evidence="1">
    <location>
        <begin position="1"/>
        <end position="23"/>
    </location>
</feature>
<sequence>MGFYLLALLFLRVGGCTVSRALGNTTNTTSSEHFPMMEASLPRSLMVRGKSAETKSWLRCDGLLAQRDPTRPGCLAVMGGQRCSELNRQRFLLWHNFVCL</sequence>
<reference evidence="2 3" key="1">
    <citation type="journal article" date="2021" name="Elife">
        <title>Chloroplast acquisition without the gene transfer in kleptoplastic sea slugs, Plakobranchus ocellatus.</title>
        <authorList>
            <person name="Maeda T."/>
            <person name="Takahashi S."/>
            <person name="Yoshida T."/>
            <person name="Shimamura S."/>
            <person name="Takaki Y."/>
            <person name="Nagai Y."/>
            <person name="Toyoda A."/>
            <person name="Suzuki Y."/>
            <person name="Arimoto A."/>
            <person name="Ishii H."/>
            <person name="Satoh N."/>
            <person name="Nishiyama T."/>
            <person name="Hasebe M."/>
            <person name="Maruyama T."/>
            <person name="Minagawa J."/>
            <person name="Obokata J."/>
            <person name="Shigenobu S."/>
        </authorList>
    </citation>
    <scope>NUCLEOTIDE SEQUENCE [LARGE SCALE GENOMIC DNA]</scope>
</reference>
<feature type="chain" id="PRO_5043988402" description="Secreted protein" evidence="1">
    <location>
        <begin position="24"/>
        <end position="100"/>
    </location>
</feature>
<comment type="caution">
    <text evidence="2">The sequence shown here is derived from an EMBL/GenBank/DDBJ whole genome shotgun (WGS) entry which is preliminary data.</text>
</comment>
<evidence type="ECO:0000256" key="1">
    <source>
        <dbReference type="SAM" id="SignalP"/>
    </source>
</evidence>
<proteinExistence type="predicted"/>
<dbReference type="EMBL" id="BLXT01001947">
    <property type="protein sequence ID" value="GFN89741.1"/>
    <property type="molecule type" value="Genomic_DNA"/>
</dbReference>
<keyword evidence="3" id="KW-1185">Reference proteome</keyword>
<evidence type="ECO:0000313" key="2">
    <source>
        <dbReference type="EMBL" id="GFN89741.1"/>
    </source>
</evidence>
<evidence type="ECO:0000313" key="3">
    <source>
        <dbReference type="Proteomes" id="UP000735302"/>
    </source>
</evidence>
<organism evidence="2 3">
    <name type="scientific">Plakobranchus ocellatus</name>
    <dbReference type="NCBI Taxonomy" id="259542"/>
    <lineage>
        <taxon>Eukaryota</taxon>
        <taxon>Metazoa</taxon>
        <taxon>Spiralia</taxon>
        <taxon>Lophotrochozoa</taxon>
        <taxon>Mollusca</taxon>
        <taxon>Gastropoda</taxon>
        <taxon>Heterobranchia</taxon>
        <taxon>Euthyneura</taxon>
        <taxon>Panpulmonata</taxon>
        <taxon>Sacoglossa</taxon>
        <taxon>Placobranchoidea</taxon>
        <taxon>Plakobranchidae</taxon>
        <taxon>Plakobranchus</taxon>
    </lineage>
</organism>
<dbReference type="Proteomes" id="UP000735302">
    <property type="component" value="Unassembled WGS sequence"/>
</dbReference>
<keyword evidence="1" id="KW-0732">Signal</keyword>
<protein>
    <recommendedName>
        <fullName evidence="4">Secreted protein</fullName>
    </recommendedName>
</protein>